<feature type="compositionally biased region" description="Low complexity" evidence="6">
    <location>
        <begin position="856"/>
        <end position="869"/>
    </location>
</feature>
<dbReference type="Gene3D" id="3.30.40.10">
    <property type="entry name" value="Zinc/RING finger domain, C3HC4 (zinc finger)"/>
    <property type="match status" value="1"/>
</dbReference>
<feature type="compositionally biased region" description="Low complexity" evidence="6">
    <location>
        <begin position="44"/>
        <end position="72"/>
    </location>
</feature>
<dbReference type="Proteomes" id="UP000076532">
    <property type="component" value="Unassembled WGS sequence"/>
</dbReference>
<reference evidence="9 10" key="1">
    <citation type="journal article" date="2016" name="Mol. Biol. Evol.">
        <title>Comparative Genomics of Early-Diverging Mushroom-Forming Fungi Provides Insights into the Origins of Lignocellulose Decay Capabilities.</title>
        <authorList>
            <person name="Nagy L.G."/>
            <person name="Riley R."/>
            <person name="Tritt A."/>
            <person name="Adam C."/>
            <person name="Daum C."/>
            <person name="Floudas D."/>
            <person name="Sun H."/>
            <person name="Yadav J.S."/>
            <person name="Pangilinan J."/>
            <person name="Larsson K.H."/>
            <person name="Matsuura K."/>
            <person name="Barry K."/>
            <person name="Labutti K."/>
            <person name="Kuo R."/>
            <person name="Ohm R.A."/>
            <person name="Bhattacharya S.S."/>
            <person name="Shirouzu T."/>
            <person name="Yoshinaga Y."/>
            <person name="Martin F.M."/>
            <person name="Grigoriev I.V."/>
            <person name="Hibbett D.S."/>
        </authorList>
    </citation>
    <scope>NUCLEOTIDE SEQUENCE [LARGE SCALE GENOMIC DNA]</scope>
    <source>
        <strain evidence="9 10">CBS 109695</strain>
    </source>
</reference>
<evidence type="ECO:0000256" key="1">
    <source>
        <dbReference type="ARBA" id="ARBA00022723"/>
    </source>
</evidence>
<dbReference type="PROSITE" id="PS00518">
    <property type="entry name" value="ZF_RING_1"/>
    <property type="match status" value="1"/>
</dbReference>
<feature type="region of interest" description="Disordered" evidence="6">
    <location>
        <begin position="190"/>
        <end position="224"/>
    </location>
</feature>
<feature type="compositionally biased region" description="Low complexity" evidence="6">
    <location>
        <begin position="101"/>
        <end position="120"/>
    </location>
</feature>
<keyword evidence="3" id="KW-0862">Zinc</keyword>
<dbReference type="InterPro" id="IPR013083">
    <property type="entry name" value="Znf_RING/FYVE/PHD"/>
</dbReference>
<dbReference type="InterPro" id="IPR001841">
    <property type="entry name" value="Znf_RING"/>
</dbReference>
<evidence type="ECO:0000256" key="6">
    <source>
        <dbReference type="SAM" id="MobiDB-lite"/>
    </source>
</evidence>
<dbReference type="InterPro" id="IPR035979">
    <property type="entry name" value="RBD_domain_sf"/>
</dbReference>
<evidence type="ECO:0000313" key="10">
    <source>
        <dbReference type="Proteomes" id="UP000076532"/>
    </source>
</evidence>
<name>A0A166RAL2_9AGAM</name>
<feature type="compositionally biased region" description="Polar residues" evidence="6">
    <location>
        <begin position="89"/>
        <end position="98"/>
    </location>
</feature>
<dbReference type="SUPFAM" id="SSF54928">
    <property type="entry name" value="RNA-binding domain, RBD"/>
    <property type="match status" value="1"/>
</dbReference>
<dbReference type="SMART" id="SM00360">
    <property type="entry name" value="RRM"/>
    <property type="match status" value="1"/>
</dbReference>
<sequence length="916" mass="99419">MPSSHKHSLSLPAIVPVTAPNTPVNSTRTTSNRYVVPVTPQRNSSSLHSKSHSLTQNRVQNQNQNQNRGQTQSAYQPRTNRRAPPQSPSTPLSNSPYTPLSLRSANSSYSYSTPYSYSSSNVTTPGSAHSNMVAKRLVLAGMSPEVRKDDESSLKGQHLADIAENWRSRANENGIRVSAGKVGADVADQADERSNQSRGQMPLGRGFRVNEPTQSENPLGPGYVPEETLLPPPFLSTHRRPRAQSHSQAQSLSYPSTFNVATTPNMQAPIFYTPQPKPRGHTRTDSGEYEYGYGYEFDSLSFSQEHDLDQAIDQSFFSSGEGPESPLAARVISTPNSKGNVSMNHMYTPPSHVQKAALRMKGSLTEPPPISKSKPRFSLGGGRAELFDISEDFVAGDEDQEHDQSFSFAGVYPDAFLSHGMGAGVQLQDPFYPQQHQQYQHYHSPTNSLSLSQSHSLAHSLSPTFSAAFTQSDSPYSLPALRSPSAPAPTATPKQTNACSLCNRVPTTSTPSYAILLPCQHPLCSACLTAALNIVGEKDMECGVCKVAVSDFKLVGGLGAAFESTEKAQVETQAQEAEKDEPTPFEFFQDARARSSPPPAPVKLALVGGEYAVLRIDNVPWDITPPMIIAWLGAPASLVGVHVLLDRRGKTLSHAFVEFADEGEARAGLRGAQKNAVLGKGRRARGVTVTRSGQEELMRSLFPSWKGTFDGSRPSLSGLPNPHVAAALETGLVTDQELTSLLHLIRSPDAHFLKVPALPFHSLVSLLRKFPSDIDSRVFWSSGLRDKVFEVASAALQVLLWRVDGAKKEGAPDGEDMELVAQVFEAAVNCAAFTSHQVGQLGALIDNTPYSYGRSFLPSPDSQSSSPRPTQTYRETYPQPQFPAHYHAQEPFGALAREFGLEAHLVEALAQRLAAF</sequence>
<dbReference type="PROSITE" id="PS50102">
    <property type="entry name" value="RRM"/>
    <property type="match status" value="1"/>
</dbReference>
<feature type="domain" description="RING-type" evidence="7">
    <location>
        <begin position="499"/>
        <end position="546"/>
    </location>
</feature>
<proteinExistence type="predicted"/>
<dbReference type="OrthoDB" id="336240at2759"/>
<organism evidence="9 10">
    <name type="scientific">Athelia psychrophila</name>
    <dbReference type="NCBI Taxonomy" id="1759441"/>
    <lineage>
        <taxon>Eukaryota</taxon>
        <taxon>Fungi</taxon>
        <taxon>Dikarya</taxon>
        <taxon>Basidiomycota</taxon>
        <taxon>Agaricomycotina</taxon>
        <taxon>Agaricomycetes</taxon>
        <taxon>Agaricomycetidae</taxon>
        <taxon>Atheliales</taxon>
        <taxon>Atheliaceae</taxon>
        <taxon>Athelia</taxon>
    </lineage>
</organism>
<feature type="domain" description="RRM" evidence="8">
    <location>
        <begin position="612"/>
        <end position="694"/>
    </location>
</feature>
<dbReference type="AlphaFoldDB" id="A0A166RAL2"/>
<keyword evidence="5" id="KW-0694">RNA-binding</keyword>
<protein>
    <recommendedName>
        <fullName evidence="11">RING-type domain-containing protein</fullName>
    </recommendedName>
</protein>
<accession>A0A166RAL2</accession>
<dbReference type="EMBL" id="KV417505">
    <property type="protein sequence ID" value="KZP28078.1"/>
    <property type="molecule type" value="Genomic_DNA"/>
</dbReference>
<dbReference type="SUPFAM" id="SSF57850">
    <property type="entry name" value="RING/U-box"/>
    <property type="match status" value="1"/>
</dbReference>
<keyword evidence="1" id="KW-0479">Metal-binding</keyword>
<dbReference type="GO" id="GO:0003723">
    <property type="term" value="F:RNA binding"/>
    <property type="evidence" value="ECO:0007669"/>
    <property type="project" value="UniProtKB-UniRule"/>
</dbReference>
<gene>
    <name evidence="9" type="ORF">FIBSPDRAFT_852924</name>
</gene>
<keyword evidence="2 4" id="KW-0863">Zinc-finger</keyword>
<evidence type="ECO:0000256" key="4">
    <source>
        <dbReference type="PROSITE-ProRule" id="PRU00175"/>
    </source>
</evidence>
<dbReference type="PROSITE" id="PS50089">
    <property type="entry name" value="ZF_RING_2"/>
    <property type="match status" value="1"/>
</dbReference>
<evidence type="ECO:0000256" key="2">
    <source>
        <dbReference type="ARBA" id="ARBA00022771"/>
    </source>
</evidence>
<evidence type="ECO:0000313" key="9">
    <source>
        <dbReference type="EMBL" id="KZP28078.1"/>
    </source>
</evidence>
<evidence type="ECO:0000259" key="7">
    <source>
        <dbReference type="PROSITE" id="PS50089"/>
    </source>
</evidence>
<dbReference type="GO" id="GO:0008270">
    <property type="term" value="F:zinc ion binding"/>
    <property type="evidence" value="ECO:0007669"/>
    <property type="project" value="UniProtKB-KW"/>
</dbReference>
<dbReference type="InterPro" id="IPR017907">
    <property type="entry name" value="Znf_RING_CS"/>
</dbReference>
<evidence type="ECO:0000259" key="8">
    <source>
        <dbReference type="PROSITE" id="PS50102"/>
    </source>
</evidence>
<dbReference type="STRING" id="436010.A0A166RAL2"/>
<evidence type="ECO:0000256" key="3">
    <source>
        <dbReference type="ARBA" id="ARBA00022833"/>
    </source>
</evidence>
<dbReference type="Gene3D" id="3.30.70.330">
    <property type="match status" value="1"/>
</dbReference>
<keyword evidence="10" id="KW-1185">Reference proteome</keyword>
<evidence type="ECO:0008006" key="11">
    <source>
        <dbReference type="Google" id="ProtNLM"/>
    </source>
</evidence>
<dbReference type="InterPro" id="IPR012677">
    <property type="entry name" value="Nucleotide-bd_a/b_plait_sf"/>
</dbReference>
<feature type="compositionally biased region" description="Polar residues" evidence="6">
    <location>
        <begin position="19"/>
        <end position="33"/>
    </location>
</feature>
<evidence type="ECO:0000256" key="5">
    <source>
        <dbReference type="PROSITE-ProRule" id="PRU00176"/>
    </source>
</evidence>
<feature type="region of interest" description="Disordered" evidence="6">
    <location>
        <begin position="856"/>
        <end position="877"/>
    </location>
</feature>
<dbReference type="InterPro" id="IPR000504">
    <property type="entry name" value="RRM_dom"/>
</dbReference>
<feature type="region of interest" description="Disordered" evidence="6">
    <location>
        <begin position="1"/>
        <end position="128"/>
    </location>
</feature>